<gene>
    <name evidence="1" type="ORF">H6A20_07915</name>
</gene>
<organism evidence="1 2">
    <name type="scientific">Mordavella massiliensis</name>
    <dbReference type="NCBI Taxonomy" id="1871024"/>
    <lineage>
        <taxon>Bacteria</taxon>
        <taxon>Bacillati</taxon>
        <taxon>Bacillota</taxon>
        <taxon>Clostridia</taxon>
        <taxon>Eubacteriales</taxon>
        <taxon>Clostridiaceae</taxon>
        <taxon>Mordavella</taxon>
    </lineage>
</organism>
<dbReference type="EMBL" id="JACJKS010000009">
    <property type="protein sequence ID" value="MBM6948583.1"/>
    <property type="molecule type" value="Genomic_DNA"/>
</dbReference>
<evidence type="ECO:0000313" key="2">
    <source>
        <dbReference type="Proteomes" id="UP000705508"/>
    </source>
</evidence>
<accession>A0A938XDC4</accession>
<dbReference type="AlphaFoldDB" id="A0A938XDC4"/>
<evidence type="ECO:0000313" key="1">
    <source>
        <dbReference type="EMBL" id="MBM6948583.1"/>
    </source>
</evidence>
<comment type="caution">
    <text evidence="1">The sequence shown here is derived from an EMBL/GenBank/DDBJ whole genome shotgun (WGS) entry which is preliminary data.</text>
</comment>
<name>A0A938XDC4_9CLOT</name>
<reference evidence="1" key="2">
    <citation type="journal article" date="2021" name="Sci. Rep.">
        <title>The distribution of antibiotic resistance genes in chicken gut microbiota commensals.</title>
        <authorList>
            <person name="Juricova H."/>
            <person name="Matiasovicova J."/>
            <person name="Kubasova T."/>
            <person name="Cejkova D."/>
            <person name="Rychlik I."/>
        </authorList>
    </citation>
    <scope>NUCLEOTIDE SEQUENCE</scope>
    <source>
        <strain evidence="1">An582</strain>
    </source>
</reference>
<protein>
    <submittedName>
        <fullName evidence="1">Uncharacterized protein</fullName>
    </submittedName>
</protein>
<dbReference type="Proteomes" id="UP000705508">
    <property type="component" value="Unassembled WGS sequence"/>
</dbReference>
<proteinExistence type="predicted"/>
<reference evidence="1" key="1">
    <citation type="submission" date="2020-08" db="EMBL/GenBank/DDBJ databases">
        <authorList>
            <person name="Cejkova D."/>
            <person name="Kubasova T."/>
            <person name="Jahodarova E."/>
            <person name="Rychlik I."/>
        </authorList>
    </citation>
    <scope>NUCLEOTIDE SEQUENCE</scope>
    <source>
        <strain evidence="1">An582</strain>
    </source>
</reference>
<sequence length="91" mass="10270">MRGEIVDVFFNYPGFIIKGKCVQTVYILLKLGTFVENGEIGAGFQARHGGIVYFKIDKNAKNYTGFTKMKVFKSDKSVKIHLEKSVHARPV</sequence>
<dbReference type="RefSeq" id="WP_204906599.1">
    <property type="nucleotide sequence ID" value="NZ_JACJKS010000009.1"/>
</dbReference>